<dbReference type="Pfam" id="PF01012">
    <property type="entry name" value="ETF"/>
    <property type="match status" value="1"/>
</dbReference>
<accession>A0A8C0PZZ1</accession>
<dbReference type="InterPro" id="IPR012255">
    <property type="entry name" value="ETF_b"/>
</dbReference>
<evidence type="ECO:0000313" key="11">
    <source>
        <dbReference type="Ensembl" id="ENSCAFP00040003808.1"/>
    </source>
</evidence>
<dbReference type="SMART" id="SM00893">
    <property type="entry name" value="ETF"/>
    <property type="match status" value="1"/>
</dbReference>
<evidence type="ECO:0000313" key="10">
    <source>
        <dbReference type="Ensembl" id="ENSCAFP00000043819.2"/>
    </source>
</evidence>
<keyword evidence="5" id="KW-0249">Electron transport</keyword>
<evidence type="ECO:0000256" key="5">
    <source>
        <dbReference type="ARBA" id="ARBA00022982"/>
    </source>
</evidence>
<dbReference type="PANTHER" id="PTHR21294:SF8">
    <property type="entry name" value="ELECTRON TRANSFER FLAVOPROTEIN SUBUNIT BETA"/>
    <property type="match status" value="1"/>
</dbReference>
<feature type="domain" description="Electron transfer flavoprotein alpha/beta-subunit N-terminal" evidence="9">
    <location>
        <begin position="151"/>
        <end position="322"/>
    </location>
</feature>
<dbReference type="PANTHER" id="PTHR21294">
    <property type="entry name" value="ELECTRON TRANSFER FLAVOPROTEIN BETA-SUBUNIT"/>
    <property type="match status" value="1"/>
</dbReference>
<dbReference type="Ensembl" id="ENSCAFT00000080067.2">
    <property type="protein sequence ID" value="ENSCAFP00000043819.2"/>
    <property type="gene ID" value="ENSCAFG00000002852.5"/>
</dbReference>
<evidence type="ECO:0000256" key="4">
    <source>
        <dbReference type="ARBA" id="ARBA00022448"/>
    </source>
</evidence>
<gene>
    <name evidence="11" type="primary">CLDND2</name>
    <name evidence="10" type="synonym">ETFB</name>
</gene>
<evidence type="ECO:0000259" key="9">
    <source>
        <dbReference type="SMART" id="SM00893"/>
    </source>
</evidence>
<dbReference type="GO" id="GO:0009055">
    <property type="term" value="F:electron transfer activity"/>
    <property type="evidence" value="ECO:0007669"/>
    <property type="project" value="InterPro"/>
</dbReference>
<evidence type="ECO:0000313" key="12">
    <source>
        <dbReference type="Proteomes" id="UP000002254"/>
    </source>
</evidence>
<dbReference type="SUPFAM" id="SSF52402">
    <property type="entry name" value="Adenine nucleotide alpha hydrolases-like"/>
    <property type="match status" value="1"/>
</dbReference>
<evidence type="ECO:0000256" key="8">
    <source>
        <dbReference type="SAM" id="MobiDB-lite"/>
    </source>
</evidence>
<dbReference type="AlphaFoldDB" id="A0A8C0PZZ1"/>
<dbReference type="InterPro" id="IPR000049">
    <property type="entry name" value="ET-Flavoprotein_bsu_CS"/>
</dbReference>
<comment type="subcellular location">
    <subcellularLocation>
        <location evidence="1">Mitochondrion matrix</location>
    </subcellularLocation>
</comment>
<evidence type="ECO:0000256" key="2">
    <source>
        <dbReference type="ARBA" id="ARBA00007557"/>
    </source>
</evidence>
<dbReference type="InterPro" id="IPR014730">
    <property type="entry name" value="ETF_a/b_N"/>
</dbReference>
<dbReference type="InterPro" id="IPR014729">
    <property type="entry name" value="Rossmann-like_a/b/a_fold"/>
</dbReference>
<feature type="region of interest" description="Disordered" evidence="8">
    <location>
        <begin position="96"/>
        <end position="123"/>
    </location>
</feature>
<evidence type="ECO:0000256" key="6">
    <source>
        <dbReference type="ARBA" id="ARBA00045835"/>
    </source>
</evidence>
<keyword evidence="4" id="KW-0813">Transport</keyword>
<dbReference type="Proteomes" id="UP000002254">
    <property type="component" value="Chromosome 1"/>
</dbReference>
<proteinExistence type="inferred from homology"/>
<protein>
    <recommendedName>
        <fullName evidence="3">Electron transfer flavoprotein subunit beta</fullName>
    </recommendedName>
</protein>
<comment type="function">
    <text evidence="6">Heterodimeric electron transfer flavoprotein that accepts electrons from several mitochondrial dehydrogenases, including acyl-CoA dehydrogenases, glutaryl-CoA and sarcosine dehydrogenase. It transfers the electrons to the main mitochondrial respiratory chain via ETF-ubiquinone oxidoreductase. Required for normal mitochondrial fatty acid oxidation and normal amino acid metabolism. ETFB binds an AMP molecule that probably has a purely structural role.</text>
</comment>
<comment type="subunit">
    <text evidence="7">Heterodimer composed of ETFA and ETFB. Identified in a complex that contains ETFA, ETFB and ETFRF1. Interacts with ACADM.</text>
</comment>
<reference evidence="11" key="3">
    <citation type="submission" date="2025-05" db="UniProtKB">
        <authorList>
            <consortium name="Ensembl"/>
        </authorList>
    </citation>
    <scope>IDENTIFICATION</scope>
</reference>
<dbReference type="OrthoDB" id="276685at2759"/>
<sequence length="359" mass="38343">MATCRGVGKSSEGSGGAPLRELQPTRTTFPLVPGHAPFPESLSLPLRSRLFLRDPVPIGPDLLATPPSPPGLRLVLCQDGGGTAAVDWLAARGADAERGGGRGGGRDVWIWRPSEPPDPAGGGRKMAELRALVAVKRVIDFAVKIRVKPDKMGVVTDGVKHSMNPFCEIAVEEAVRLKEKKLVKEVIAVSCGPAQCQETIRTALAMGADRGIHVEVPAAEADRLGPLQVARVLAKLAEKEKVDLLLLGKQGTFASQVTVEGDKLKVEREVDGGLETVRLKLPAVVTADLRLNEPRYATLPNIMKAKKKKIEVIKPGDLGVDLTSKLSIVSVEDPPQRTAGIKVETVEDLVAKLKEIGRI</sequence>
<evidence type="ECO:0000256" key="1">
    <source>
        <dbReference type="ARBA" id="ARBA00004305"/>
    </source>
</evidence>
<dbReference type="Ensembl" id="ENSCAFT00040004436.1">
    <property type="protein sequence ID" value="ENSCAFP00040003808.1"/>
    <property type="gene ID" value="ENSCAFG00040002298.1"/>
</dbReference>
<evidence type="ECO:0000256" key="3">
    <source>
        <dbReference type="ARBA" id="ARBA00016797"/>
    </source>
</evidence>
<organism evidence="11 13">
    <name type="scientific">Canis lupus familiaris</name>
    <name type="common">Dog</name>
    <name type="synonym">Canis familiaris</name>
    <dbReference type="NCBI Taxonomy" id="9615"/>
    <lineage>
        <taxon>Eukaryota</taxon>
        <taxon>Metazoa</taxon>
        <taxon>Chordata</taxon>
        <taxon>Craniata</taxon>
        <taxon>Vertebrata</taxon>
        <taxon>Euteleostomi</taxon>
        <taxon>Mammalia</taxon>
        <taxon>Eutheria</taxon>
        <taxon>Laurasiatheria</taxon>
        <taxon>Carnivora</taxon>
        <taxon>Caniformia</taxon>
        <taxon>Canidae</taxon>
        <taxon>Canis</taxon>
    </lineage>
</organism>
<dbReference type="GO" id="GO:0005759">
    <property type="term" value="C:mitochondrial matrix"/>
    <property type="evidence" value="ECO:0007669"/>
    <property type="project" value="UniProtKB-SubCell"/>
</dbReference>
<dbReference type="CDD" id="cd01714">
    <property type="entry name" value="ETF_beta"/>
    <property type="match status" value="1"/>
</dbReference>
<dbReference type="Gene3D" id="3.40.50.620">
    <property type="entry name" value="HUPs"/>
    <property type="match status" value="2"/>
</dbReference>
<reference evidence="11" key="2">
    <citation type="submission" date="2018-10" db="EMBL/GenBank/DDBJ databases">
        <title>De novo assembly of a Great Dane genome.</title>
        <authorList>
            <person name="Kidd J.M."/>
            <person name="Pendleton A.L."/>
            <person name="Shen F."/>
            <person name="Emery S."/>
        </authorList>
    </citation>
    <scope>NUCLEOTIDE SEQUENCE [LARGE SCALE GENOMIC DNA]</scope>
    <source>
        <strain evidence="11">Great Dane</strain>
    </source>
</reference>
<dbReference type="InterPro" id="IPR033948">
    <property type="entry name" value="ETF_beta_N"/>
</dbReference>
<feature type="region of interest" description="Disordered" evidence="8">
    <location>
        <begin position="1"/>
        <end position="34"/>
    </location>
</feature>
<evidence type="ECO:0000313" key="13">
    <source>
        <dbReference type="Proteomes" id="UP000694542"/>
    </source>
</evidence>
<reference evidence="10 12" key="1">
    <citation type="journal article" date="2005" name="Nature">
        <title>Genome sequence, comparative analysis and haplotype structure of the domestic dog.</title>
        <authorList>
            <consortium name="Broad Sequencing Platform"/>
            <person name="Lindblad-Toh K."/>
            <person name="Wade C.M."/>
            <person name="Mikkelsen T.S."/>
            <person name="Karlsson E.K."/>
            <person name="Jaffe D.B."/>
            <person name="Kamal M."/>
            <person name="Clamp M."/>
            <person name="Chang J.L."/>
            <person name="Kulbokas E.J. III"/>
            <person name="Zody M.C."/>
            <person name="Mauceli E."/>
            <person name="Xie X."/>
            <person name="Breen M."/>
            <person name="Wayne R.K."/>
            <person name="Ostrander E.A."/>
            <person name="Ponting C.P."/>
            <person name="Galibert F."/>
            <person name="Smith D.R."/>
            <person name="DeJong P.J."/>
            <person name="Kirkness E."/>
            <person name="Alvarez P."/>
            <person name="Biagi T."/>
            <person name="Brockman W."/>
            <person name="Butler J."/>
            <person name="Chin C.W."/>
            <person name="Cook A."/>
            <person name="Cuff J."/>
            <person name="Daly M.J."/>
            <person name="DeCaprio D."/>
            <person name="Gnerre S."/>
            <person name="Grabherr M."/>
            <person name="Kellis M."/>
            <person name="Kleber M."/>
            <person name="Bardeleben C."/>
            <person name="Goodstadt L."/>
            <person name="Heger A."/>
            <person name="Hitte C."/>
            <person name="Kim L."/>
            <person name="Koepfli K.P."/>
            <person name="Parker H.G."/>
            <person name="Pollinger J.P."/>
            <person name="Searle S.M."/>
            <person name="Sutter N.B."/>
            <person name="Thomas R."/>
            <person name="Webber C."/>
            <person name="Baldwin J."/>
            <person name="Abebe A."/>
            <person name="Abouelleil A."/>
            <person name="Aftuck L."/>
            <person name="Ait-Zahra M."/>
            <person name="Aldredge T."/>
            <person name="Allen N."/>
            <person name="An P."/>
            <person name="Anderson S."/>
            <person name="Antoine C."/>
            <person name="Arachchi H."/>
            <person name="Aslam A."/>
            <person name="Ayotte L."/>
            <person name="Bachantsang P."/>
            <person name="Barry A."/>
            <person name="Bayul T."/>
            <person name="Benamara M."/>
            <person name="Berlin A."/>
            <person name="Bessette D."/>
            <person name="Blitshteyn B."/>
            <person name="Bloom T."/>
            <person name="Blye J."/>
            <person name="Boguslavskiy L."/>
            <person name="Bonnet C."/>
            <person name="Boukhgalter B."/>
            <person name="Brown A."/>
            <person name="Cahill P."/>
            <person name="Calixte N."/>
            <person name="Camarata J."/>
            <person name="Cheshatsang Y."/>
            <person name="Chu J."/>
            <person name="Citroen M."/>
            <person name="Collymore A."/>
            <person name="Cooke P."/>
            <person name="Dawoe T."/>
            <person name="Daza R."/>
            <person name="Decktor K."/>
            <person name="DeGray S."/>
            <person name="Dhargay N."/>
            <person name="Dooley K."/>
            <person name="Dooley K."/>
            <person name="Dorje P."/>
            <person name="Dorjee K."/>
            <person name="Dorris L."/>
            <person name="Duffey N."/>
            <person name="Dupes A."/>
            <person name="Egbiremolen O."/>
            <person name="Elong R."/>
            <person name="Falk J."/>
            <person name="Farina A."/>
            <person name="Faro S."/>
            <person name="Ferguson D."/>
            <person name="Ferreira P."/>
            <person name="Fisher S."/>
            <person name="FitzGerald M."/>
            <person name="Foley K."/>
            <person name="Foley C."/>
            <person name="Franke A."/>
            <person name="Friedrich D."/>
            <person name="Gage D."/>
            <person name="Garber M."/>
            <person name="Gearin G."/>
            <person name="Giannoukos G."/>
            <person name="Goode T."/>
            <person name="Goyette A."/>
            <person name="Graham J."/>
            <person name="Grandbois E."/>
            <person name="Gyaltsen K."/>
            <person name="Hafez N."/>
            <person name="Hagopian D."/>
            <person name="Hagos B."/>
            <person name="Hall J."/>
            <person name="Healy C."/>
            <person name="Hegarty R."/>
            <person name="Honan T."/>
            <person name="Horn A."/>
            <person name="Houde N."/>
            <person name="Hughes L."/>
            <person name="Hunnicutt L."/>
            <person name="Husby M."/>
            <person name="Jester B."/>
            <person name="Jones C."/>
            <person name="Kamat A."/>
            <person name="Kanga B."/>
            <person name="Kells C."/>
            <person name="Khazanovich D."/>
            <person name="Kieu A.C."/>
            <person name="Kisner P."/>
            <person name="Kumar M."/>
            <person name="Lance K."/>
            <person name="Landers T."/>
            <person name="Lara M."/>
            <person name="Lee W."/>
            <person name="Leger J.P."/>
            <person name="Lennon N."/>
            <person name="Leuper L."/>
            <person name="LeVine S."/>
            <person name="Liu J."/>
            <person name="Liu X."/>
            <person name="Lokyitsang Y."/>
            <person name="Lokyitsang T."/>
            <person name="Lui A."/>
            <person name="Macdonald J."/>
            <person name="Major J."/>
            <person name="Marabella R."/>
            <person name="Maru K."/>
            <person name="Matthews C."/>
            <person name="McDonough S."/>
            <person name="Mehta T."/>
            <person name="Meldrim J."/>
            <person name="Melnikov A."/>
            <person name="Meneus L."/>
            <person name="Mihalev A."/>
            <person name="Mihova T."/>
            <person name="Miller K."/>
            <person name="Mittelman R."/>
            <person name="Mlenga V."/>
            <person name="Mulrain L."/>
            <person name="Munson G."/>
            <person name="Navidi A."/>
            <person name="Naylor J."/>
            <person name="Nguyen T."/>
            <person name="Nguyen N."/>
            <person name="Nguyen C."/>
            <person name="Nguyen T."/>
            <person name="Nicol R."/>
            <person name="Norbu N."/>
            <person name="Norbu C."/>
            <person name="Novod N."/>
            <person name="Nyima T."/>
            <person name="Olandt P."/>
            <person name="O'Neill B."/>
            <person name="O'Neill K."/>
            <person name="Osman S."/>
            <person name="Oyono L."/>
            <person name="Patti C."/>
            <person name="Perrin D."/>
            <person name="Phunkhang P."/>
            <person name="Pierre F."/>
            <person name="Priest M."/>
            <person name="Rachupka A."/>
            <person name="Raghuraman S."/>
            <person name="Rameau R."/>
            <person name="Ray V."/>
            <person name="Raymond C."/>
            <person name="Rege F."/>
            <person name="Rise C."/>
            <person name="Rogers J."/>
            <person name="Rogov P."/>
            <person name="Sahalie J."/>
            <person name="Settipalli S."/>
            <person name="Sharpe T."/>
            <person name="Shea T."/>
            <person name="Sheehan M."/>
            <person name="Sherpa N."/>
            <person name="Shi J."/>
            <person name="Shih D."/>
            <person name="Sloan J."/>
            <person name="Smith C."/>
            <person name="Sparrow T."/>
            <person name="Stalker J."/>
            <person name="Stange-Thomann N."/>
            <person name="Stavropoulos S."/>
            <person name="Stone C."/>
            <person name="Stone S."/>
            <person name="Sykes S."/>
            <person name="Tchuinga P."/>
            <person name="Tenzing P."/>
            <person name="Tesfaye S."/>
            <person name="Thoulutsang D."/>
            <person name="Thoulutsang Y."/>
            <person name="Topham K."/>
            <person name="Topping I."/>
            <person name="Tsamla T."/>
            <person name="Vassiliev H."/>
            <person name="Venkataraman V."/>
            <person name="Vo A."/>
            <person name="Wangchuk T."/>
            <person name="Wangdi T."/>
            <person name="Weiand M."/>
            <person name="Wilkinson J."/>
            <person name="Wilson A."/>
            <person name="Yadav S."/>
            <person name="Yang S."/>
            <person name="Yang X."/>
            <person name="Young G."/>
            <person name="Yu Q."/>
            <person name="Zainoun J."/>
            <person name="Zembek L."/>
            <person name="Zimmer A."/>
            <person name="Lander E.S."/>
        </authorList>
    </citation>
    <scope>NUCLEOTIDE SEQUENCE [LARGE SCALE GENOMIC DNA]</scope>
    <source>
        <strain evidence="10">Boxer</strain>
    </source>
</reference>
<dbReference type="Proteomes" id="UP000694542">
    <property type="component" value="Chromosome 1"/>
</dbReference>
<name>A0A8C0PZZ1_CANLF</name>
<comment type="similarity">
    <text evidence="2">Belongs to the ETF beta-subunit/FixA family.</text>
</comment>
<evidence type="ECO:0000256" key="7">
    <source>
        <dbReference type="ARBA" id="ARBA00046893"/>
    </source>
</evidence>
<dbReference type="PROSITE" id="PS01065">
    <property type="entry name" value="ETF_BETA"/>
    <property type="match status" value="1"/>
</dbReference>